<keyword evidence="2" id="KW-1185">Reference proteome</keyword>
<reference evidence="1 2" key="1">
    <citation type="journal article" date="2023" name="ISME J.">
        <title>Cultivation and genomic characterization of novel and ubiquitous marine nitrite-oxidizing bacteria from the Nitrospirales.</title>
        <authorList>
            <person name="Mueller A.J."/>
            <person name="Daebeler A."/>
            <person name="Herbold C.W."/>
            <person name="Kirkegaard R.H."/>
            <person name="Daims H."/>
        </authorList>
    </citation>
    <scope>NUCLEOTIDE SEQUENCE [LARGE SCALE GENOMIC DNA]</scope>
    <source>
        <strain evidence="1 2">EB</strain>
    </source>
</reference>
<dbReference type="EMBL" id="JAQOUE010000001">
    <property type="protein sequence ID" value="MDT7041235.1"/>
    <property type="molecule type" value="Genomic_DNA"/>
</dbReference>
<evidence type="ECO:0000313" key="2">
    <source>
        <dbReference type="Proteomes" id="UP001250932"/>
    </source>
</evidence>
<comment type="caution">
    <text evidence="1">The sequence shown here is derived from an EMBL/GenBank/DDBJ whole genome shotgun (WGS) entry which is preliminary data.</text>
</comment>
<organism evidence="1 2">
    <name type="scientific">Candidatus Nitronereus thalassa</name>
    <dbReference type="NCBI Taxonomy" id="3020898"/>
    <lineage>
        <taxon>Bacteria</taxon>
        <taxon>Pseudomonadati</taxon>
        <taxon>Nitrospirota</taxon>
        <taxon>Nitrospiria</taxon>
        <taxon>Nitrospirales</taxon>
        <taxon>Nitrospiraceae</taxon>
        <taxon>Candidatus Nitronereus</taxon>
    </lineage>
</organism>
<dbReference type="Proteomes" id="UP001250932">
    <property type="component" value="Unassembled WGS sequence"/>
</dbReference>
<dbReference type="RefSeq" id="WP_313831591.1">
    <property type="nucleotide sequence ID" value="NZ_JAQOUE010000001.1"/>
</dbReference>
<accession>A0ABU3K4A7</accession>
<evidence type="ECO:0000313" key="1">
    <source>
        <dbReference type="EMBL" id="MDT7041235.1"/>
    </source>
</evidence>
<gene>
    <name evidence="1" type="ORF">PPG34_02665</name>
</gene>
<name>A0ABU3K4A7_9BACT</name>
<sequence>MANNEEKWRANQEKVAFLKQFPGLMHTWEEAQGQTVLSIIPLKSDAKLSVLVMTNGNFTIAHSPETEPKYLREGIETARPTLEPIHTEAFAQYSILAGRDKEATRTARLENILGAIENNLEQIPELKDRIRSLVQEWNS</sequence>
<proteinExistence type="predicted"/>
<protein>
    <submittedName>
        <fullName evidence="1">Uncharacterized protein</fullName>
    </submittedName>
</protein>